<dbReference type="AlphaFoldDB" id="A0A074ZY27"/>
<dbReference type="CTD" id="20316107"/>
<dbReference type="KEGG" id="ovi:T265_01919"/>
<dbReference type="RefSeq" id="XP_009164309.1">
    <property type="nucleotide sequence ID" value="XM_009166045.1"/>
</dbReference>
<sequence>MRIFQTPKFFRMANVYRMLILYDSPLHGDVLKIQVFGVAGVFILYFGLLNDVSSWSGTGRSFQRFECKLGIRVHAQNSSQHLKY</sequence>
<accession>A0A074ZY27</accession>
<proteinExistence type="predicted"/>
<keyword evidence="2" id="KW-1185">Reference proteome</keyword>
<reference evidence="1 2" key="1">
    <citation type="submission" date="2013-11" db="EMBL/GenBank/DDBJ databases">
        <title>Opisthorchis viverrini - life in the bile duct.</title>
        <authorList>
            <person name="Young N.D."/>
            <person name="Nagarajan N."/>
            <person name="Lin S.J."/>
            <person name="Korhonen P.K."/>
            <person name="Jex A.R."/>
            <person name="Hall R.S."/>
            <person name="Safavi-Hemami H."/>
            <person name="Kaewkong W."/>
            <person name="Bertrand D."/>
            <person name="Gao S."/>
            <person name="Seet Q."/>
            <person name="Wongkham S."/>
            <person name="Teh B.T."/>
            <person name="Wongkham C."/>
            <person name="Intapan P.M."/>
            <person name="Maleewong W."/>
            <person name="Yang X."/>
            <person name="Hu M."/>
            <person name="Wang Z."/>
            <person name="Hofmann A."/>
            <person name="Sternberg P.W."/>
            <person name="Tan P."/>
            <person name="Wang J."/>
            <person name="Gasser R.B."/>
        </authorList>
    </citation>
    <scope>NUCLEOTIDE SEQUENCE [LARGE SCALE GENOMIC DNA]</scope>
</reference>
<dbReference type="EMBL" id="KL596639">
    <property type="protein sequence ID" value="KER31991.1"/>
    <property type="molecule type" value="Genomic_DNA"/>
</dbReference>
<gene>
    <name evidence="1" type="ORF">T265_01919</name>
</gene>
<dbReference type="GeneID" id="20316107"/>
<evidence type="ECO:0000313" key="1">
    <source>
        <dbReference type="EMBL" id="KER31991.1"/>
    </source>
</evidence>
<protein>
    <submittedName>
        <fullName evidence="1">Uncharacterized protein</fullName>
    </submittedName>
</protein>
<organism evidence="1 2">
    <name type="scientific">Opisthorchis viverrini</name>
    <name type="common">Southeast Asian liver fluke</name>
    <dbReference type="NCBI Taxonomy" id="6198"/>
    <lineage>
        <taxon>Eukaryota</taxon>
        <taxon>Metazoa</taxon>
        <taxon>Spiralia</taxon>
        <taxon>Lophotrochozoa</taxon>
        <taxon>Platyhelminthes</taxon>
        <taxon>Trematoda</taxon>
        <taxon>Digenea</taxon>
        <taxon>Opisthorchiida</taxon>
        <taxon>Opisthorchiata</taxon>
        <taxon>Opisthorchiidae</taxon>
        <taxon>Opisthorchis</taxon>
    </lineage>
</organism>
<evidence type="ECO:0000313" key="2">
    <source>
        <dbReference type="Proteomes" id="UP000054324"/>
    </source>
</evidence>
<dbReference type="Proteomes" id="UP000054324">
    <property type="component" value="Unassembled WGS sequence"/>
</dbReference>
<name>A0A074ZY27_OPIVI</name>